<proteinExistence type="predicted"/>
<dbReference type="AlphaFoldDB" id="A0A6H5I0K9"/>
<evidence type="ECO:0000313" key="1">
    <source>
        <dbReference type="EMBL" id="CAB0029717.1"/>
    </source>
</evidence>
<protein>
    <submittedName>
        <fullName evidence="1">Uncharacterized protein</fullName>
    </submittedName>
</protein>
<accession>A0A6H5I0K9</accession>
<organism evidence="1 2">
    <name type="scientific">Trichogramma brassicae</name>
    <dbReference type="NCBI Taxonomy" id="86971"/>
    <lineage>
        <taxon>Eukaryota</taxon>
        <taxon>Metazoa</taxon>
        <taxon>Ecdysozoa</taxon>
        <taxon>Arthropoda</taxon>
        <taxon>Hexapoda</taxon>
        <taxon>Insecta</taxon>
        <taxon>Pterygota</taxon>
        <taxon>Neoptera</taxon>
        <taxon>Endopterygota</taxon>
        <taxon>Hymenoptera</taxon>
        <taxon>Apocrita</taxon>
        <taxon>Proctotrupomorpha</taxon>
        <taxon>Chalcidoidea</taxon>
        <taxon>Trichogrammatidae</taxon>
        <taxon>Trichogramma</taxon>
    </lineage>
</organism>
<gene>
    <name evidence="1" type="ORF">TBRA_LOCUS1744</name>
</gene>
<keyword evidence="2" id="KW-1185">Reference proteome</keyword>
<evidence type="ECO:0000313" key="2">
    <source>
        <dbReference type="Proteomes" id="UP000479190"/>
    </source>
</evidence>
<sequence>MFQSSEQLNIVAIGAVIARVHRYVSCGKFKQPDGLGQQQQRRRIRRWEPKAKCSWTESYTLSGLSALRAISRVDPRTITIVKLGVMAKNPIWSHIESHYTRASFQFLRVIMDCGACVRENIRAYT</sequence>
<name>A0A6H5I0K9_9HYME</name>
<dbReference type="EMBL" id="CADCXV010000336">
    <property type="protein sequence ID" value="CAB0029717.1"/>
    <property type="molecule type" value="Genomic_DNA"/>
</dbReference>
<reference evidence="1 2" key="1">
    <citation type="submission" date="2020-02" db="EMBL/GenBank/DDBJ databases">
        <authorList>
            <person name="Ferguson B K."/>
        </authorList>
    </citation>
    <scope>NUCLEOTIDE SEQUENCE [LARGE SCALE GENOMIC DNA]</scope>
</reference>
<dbReference type="Proteomes" id="UP000479190">
    <property type="component" value="Unassembled WGS sequence"/>
</dbReference>